<dbReference type="Gene3D" id="3.90.1530.10">
    <property type="entry name" value="Conserved hypothetical protein from pyrococcus furiosus pfu- 392566-001, ParB domain"/>
    <property type="match status" value="1"/>
</dbReference>
<evidence type="ECO:0000313" key="1">
    <source>
        <dbReference type="EMBL" id="MFC5651144.1"/>
    </source>
</evidence>
<organism evidence="1 2">
    <name type="scientific">Paenibacillus solisilvae</name>
    <dbReference type="NCBI Taxonomy" id="2486751"/>
    <lineage>
        <taxon>Bacteria</taxon>
        <taxon>Bacillati</taxon>
        <taxon>Bacillota</taxon>
        <taxon>Bacilli</taxon>
        <taxon>Bacillales</taxon>
        <taxon>Paenibacillaceae</taxon>
        <taxon>Paenibacillus</taxon>
    </lineage>
</organism>
<keyword evidence="2" id="KW-1185">Reference proteome</keyword>
<dbReference type="RefSeq" id="WP_379189740.1">
    <property type="nucleotide sequence ID" value="NZ_JBHSOW010000068.1"/>
</dbReference>
<dbReference type="Proteomes" id="UP001596047">
    <property type="component" value="Unassembled WGS sequence"/>
</dbReference>
<evidence type="ECO:0000313" key="2">
    <source>
        <dbReference type="Proteomes" id="UP001596047"/>
    </source>
</evidence>
<comment type="caution">
    <text evidence="1">The sequence shown here is derived from an EMBL/GenBank/DDBJ whole genome shotgun (WGS) entry which is preliminary data.</text>
</comment>
<reference evidence="2" key="1">
    <citation type="journal article" date="2019" name="Int. J. Syst. Evol. Microbiol.">
        <title>The Global Catalogue of Microorganisms (GCM) 10K type strain sequencing project: providing services to taxonomists for standard genome sequencing and annotation.</title>
        <authorList>
            <consortium name="The Broad Institute Genomics Platform"/>
            <consortium name="The Broad Institute Genome Sequencing Center for Infectious Disease"/>
            <person name="Wu L."/>
            <person name="Ma J."/>
        </authorList>
    </citation>
    <scope>NUCLEOTIDE SEQUENCE [LARGE SCALE GENOMIC DNA]</scope>
    <source>
        <strain evidence="2">CGMCC 1.3240</strain>
    </source>
</reference>
<sequence>MLPLSFTTEEAIEFAKHGCIEEWVHLFLKTAGGNEPFSEGLKLQPRFWAGPVRLTLQELIRCCGPEAEMEYCVSQDSWDLHVAELMELYRKDWSYPPLIVQLVGGQLSIRDGNHRHEAMRRLNFTECWVVLWDSDSQENLAHYAEI</sequence>
<accession>A0ABW0W284</accession>
<dbReference type="EMBL" id="JBHSOW010000068">
    <property type="protein sequence ID" value="MFC5651144.1"/>
    <property type="molecule type" value="Genomic_DNA"/>
</dbReference>
<dbReference type="SUPFAM" id="SSF110849">
    <property type="entry name" value="ParB/Sulfiredoxin"/>
    <property type="match status" value="1"/>
</dbReference>
<dbReference type="InterPro" id="IPR036086">
    <property type="entry name" value="ParB/Sulfiredoxin_sf"/>
</dbReference>
<evidence type="ECO:0008006" key="3">
    <source>
        <dbReference type="Google" id="ProtNLM"/>
    </source>
</evidence>
<gene>
    <name evidence="1" type="ORF">ACFPYJ_18930</name>
</gene>
<proteinExistence type="predicted"/>
<name>A0ABW0W284_9BACL</name>
<protein>
    <recommendedName>
        <fullName evidence="3">Chromosome partitioning protein ParB</fullName>
    </recommendedName>
</protein>